<organism evidence="1 2">
    <name type="scientific">Acetobacter pasteurianus NBRC 3188</name>
    <dbReference type="NCBI Taxonomy" id="1226663"/>
    <lineage>
        <taxon>Bacteria</taxon>
        <taxon>Pseudomonadati</taxon>
        <taxon>Pseudomonadota</taxon>
        <taxon>Alphaproteobacteria</taxon>
        <taxon>Acetobacterales</taxon>
        <taxon>Acetobacteraceae</taxon>
        <taxon>Acetobacter</taxon>
    </lineage>
</organism>
<sequence length="104" mass="12280">MELLFARTSFWSDALTLDDLLPQLTSGRMIQVHDEYRKAGLPLNVIAEHVLFYKRPIRSDEQCDVACALRDLGWTQHRTAKARLWIAPLDFPSRDRNKPRWHHR</sequence>
<evidence type="ECO:0000313" key="2">
    <source>
        <dbReference type="Proteomes" id="UP000287300"/>
    </source>
</evidence>
<name>A0A401WYR2_ACEPA</name>
<accession>A0A401WYR2</accession>
<dbReference type="Proteomes" id="UP000287300">
    <property type="component" value="Unassembled WGS sequence"/>
</dbReference>
<proteinExistence type="predicted"/>
<comment type="caution">
    <text evidence="1">The sequence shown here is derived from an EMBL/GenBank/DDBJ whole genome shotgun (WGS) entry which is preliminary data.</text>
</comment>
<dbReference type="EMBL" id="BDES01000093">
    <property type="protein sequence ID" value="GCD54434.1"/>
    <property type="molecule type" value="Genomic_DNA"/>
</dbReference>
<dbReference type="AlphaFoldDB" id="A0A401WYR2"/>
<evidence type="ECO:0000313" key="1">
    <source>
        <dbReference type="EMBL" id="GCD54434.1"/>
    </source>
</evidence>
<gene>
    <name evidence="1" type="ORF">NBRC3188_3131</name>
</gene>
<protein>
    <submittedName>
        <fullName evidence="1">Uncharacterized protein</fullName>
    </submittedName>
</protein>
<reference evidence="1 2" key="1">
    <citation type="submission" date="2016-06" db="EMBL/GenBank/DDBJ databases">
        <title>Acetobacter pasteurianus NBRC 3188 whole genome sequencing project.</title>
        <authorList>
            <person name="Matsutani M."/>
            <person name="Shiwa Y."/>
            <person name="Okamoto-Kainuma A."/>
            <person name="Ishikawa M."/>
            <person name="Koizumi Y."/>
            <person name="Yoshikawa H."/>
            <person name="Yakushi T."/>
            <person name="Matsushita K."/>
        </authorList>
    </citation>
    <scope>NUCLEOTIDE SEQUENCE [LARGE SCALE GENOMIC DNA]</scope>
    <source>
        <strain evidence="1 2">NBRC 3188</strain>
    </source>
</reference>